<reference evidence="4 5" key="1">
    <citation type="journal article" date="2008" name="Science">
        <title>The Physcomitrella genome reveals evolutionary insights into the conquest of land by plants.</title>
        <authorList>
            <person name="Rensing S."/>
            <person name="Lang D."/>
            <person name="Zimmer A."/>
            <person name="Terry A."/>
            <person name="Salamov A."/>
            <person name="Shapiro H."/>
            <person name="Nishiyama T."/>
            <person name="Perroud P.-F."/>
            <person name="Lindquist E."/>
            <person name="Kamisugi Y."/>
            <person name="Tanahashi T."/>
            <person name="Sakakibara K."/>
            <person name="Fujita T."/>
            <person name="Oishi K."/>
            <person name="Shin-I T."/>
            <person name="Kuroki Y."/>
            <person name="Toyoda A."/>
            <person name="Suzuki Y."/>
            <person name="Hashimoto A."/>
            <person name="Yamaguchi K."/>
            <person name="Sugano A."/>
            <person name="Kohara Y."/>
            <person name="Fujiyama A."/>
            <person name="Anterola A."/>
            <person name="Aoki S."/>
            <person name="Ashton N."/>
            <person name="Barbazuk W.B."/>
            <person name="Barker E."/>
            <person name="Bennetzen J."/>
            <person name="Bezanilla M."/>
            <person name="Blankenship R."/>
            <person name="Cho S.H."/>
            <person name="Dutcher S."/>
            <person name="Estelle M."/>
            <person name="Fawcett J.A."/>
            <person name="Gundlach H."/>
            <person name="Hanada K."/>
            <person name="Heyl A."/>
            <person name="Hicks K.A."/>
            <person name="Hugh J."/>
            <person name="Lohr M."/>
            <person name="Mayer K."/>
            <person name="Melkozernov A."/>
            <person name="Murata T."/>
            <person name="Nelson D."/>
            <person name="Pils B."/>
            <person name="Prigge M."/>
            <person name="Reiss B."/>
            <person name="Renner T."/>
            <person name="Rombauts S."/>
            <person name="Rushton P."/>
            <person name="Sanderfoot A."/>
            <person name="Schween G."/>
            <person name="Shiu S.-H."/>
            <person name="Stueber K."/>
            <person name="Theodoulou F.L."/>
            <person name="Tu H."/>
            <person name="Van de Peer Y."/>
            <person name="Verrier P.J."/>
            <person name="Waters E."/>
            <person name="Wood A."/>
            <person name="Yang L."/>
            <person name="Cove D."/>
            <person name="Cuming A."/>
            <person name="Hasebe M."/>
            <person name="Lucas S."/>
            <person name="Mishler D.B."/>
            <person name="Reski R."/>
            <person name="Grigoriev I."/>
            <person name="Quatrano R.S."/>
            <person name="Boore J.L."/>
        </authorList>
    </citation>
    <scope>NUCLEOTIDE SEQUENCE [LARGE SCALE GENOMIC DNA]</scope>
    <source>
        <strain evidence="4 5">cv. Gransden 2004</strain>
    </source>
</reference>
<keyword evidence="5" id="KW-1185">Reference proteome</keyword>
<feature type="region of interest" description="Disordered" evidence="2">
    <location>
        <begin position="66"/>
        <end position="142"/>
    </location>
</feature>
<protein>
    <submittedName>
        <fullName evidence="4">Uncharacterized protein</fullName>
    </submittedName>
</protein>
<evidence type="ECO:0000256" key="2">
    <source>
        <dbReference type="SAM" id="MobiDB-lite"/>
    </source>
</evidence>
<feature type="compositionally biased region" description="Polar residues" evidence="2">
    <location>
        <begin position="242"/>
        <end position="252"/>
    </location>
</feature>
<sequence>MWEILSFSIPAALLIPMLGAMFAAWFFLQQNAKSSDIRRAELQRLQRKAIEELERAERELENDHALNTWDGSRGRGGNFRTRGVPGYGYADRTERESENDNGRNKQDESRGEGVNRSATGAPGHEYGKDRVGFGDVGGWRDLEVDTPKTKRAEVMEYRRSIVGNNDAPETEFNRRSKAESEDYIDKKHDEVRRVKDKQEWEKRRPDLETQARREAEEERKRQSAASENEKRRRWVNEDTQESVRQTQSSSTPRCAVCQKPTRRRCARCKVSSY</sequence>
<keyword evidence="3" id="KW-1133">Transmembrane helix</keyword>
<evidence type="ECO:0000313" key="4">
    <source>
        <dbReference type="EnsemblPlants" id="Pp3c2_9630V3.3"/>
    </source>
</evidence>
<reference evidence="4 5" key="2">
    <citation type="journal article" date="2018" name="Plant J.">
        <title>The Physcomitrella patens chromosome-scale assembly reveals moss genome structure and evolution.</title>
        <authorList>
            <person name="Lang D."/>
            <person name="Ullrich K.K."/>
            <person name="Murat F."/>
            <person name="Fuchs J."/>
            <person name="Jenkins J."/>
            <person name="Haas F.B."/>
            <person name="Piednoel M."/>
            <person name="Gundlach H."/>
            <person name="Van Bel M."/>
            <person name="Meyberg R."/>
            <person name="Vives C."/>
            <person name="Morata J."/>
            <person name="Symeonidi A."/>
            <person name="Hiss M."/>
            <person name="Muchero W."/>
            <person name="Kamisugi Y."/>
            <person name="Saleh O."/>
            <person name="Blanc G."/>
            <person name="Decker E.L."/>
            <person name="van Gessel N."/>
            <person name="Grimwood J."/>
            <person name="Hayes R.D."/>
            <person name="Graham S.W."/>
            <person name="Gunter L.E."/>
            <person name="McDaniel S.F."/>
            <person name="Hoernstein S.N.W."/>
            <person name="Larsson A."/>
            <person name="Li F.W."/>
            <person name="Perroud P.F."/>
            <person name="Phillips J."/>
            <person name="Ranjan P."/>
            <person name="Rokshar D.S."/>
            <person name="Rothfels C.J."/>
            <person name="Schneider L."/>
            <person name="Shu S."/>
            <person name="Stevenson D.W."/>
            <person name="Thummler F."/>
            <person name="Tillich M."/>
            <person name="Villarreal Aguilar J.C."/>
            <person name="Widiez T."/>
            <person name="Wong G.K."/>
            <person name="Wymore A."/>
            <person name="Zhang Y."/>
            <person name="Zimmer A.D."/>
            <person name="Quatrano R.S."/>
            <person name="Mayer K.F.X."/>
            <person name="Goodstein D."/>
            <person name="Casacuberta J.M."/>
            <person name="Vandepoele K."/>
            <person name="Reski R."/>
            <person name="Cuming A.C."/>
            <person name="Tuskan G.A."/>
            <person name="Maumus F."/>
            <person name="Salse J."/>
            <person name="Schmutz J."/>
            <person name="Rensing S.A."/>
        </authorList>
    </citation>
    <scope>NUCLEOTIDE SEQUENCE [LARGE SCALE GENOMIC DNA]</scope>
    <source>
        <strain evidence="4 5">cv. Gransden 2004</strain>
    </source>
</reference>
<feature type="transmembrane region" description="Helical" evidence="3">
    <location>
        <begin position="6"/>
        <end position="28"/>
    </location>
</feature>
<dbReference type="Gramene" id="Pp3c2_9630V3.3">
    <property type="protein sequence ID" value="Pp3c2_9630V3.3"/>
    <property type="gene ID" value="Pp3c2_9630"/>
</dbReference>
<evidence type="ECO:0000256" key="1">
    <source>
        <dbReference type="SAM" id="Coils"/>
    </source>
</evidence>
<dbReference type="AlphaFoldDB" id="A0A7I4D7P3"/>
<keyword evidence="3" id="KW-0812">Transmembrane</keyword>
<feature type="region of interest" description="Disordered" evidence="2">
    <location>
        <begin position="165"/>
        <end position="262"/>
    </location>
</feature>
<feature type="coiled-coil region" evidence="1">
    <location>
        <begin position="39"/>
        <end position="66"/>
    </location>
</feature>
<dbReference type="EnsemblPlants" id="Pp3c2_9630V3.3">
    <property type="protein sequence ID" value="Pp3c2_9630V3.3"/>
    <property type="gene ID" value="Pp3c2_9630"/>
</dbReference>
<evidence type="ECO:0000256" key="3">
    <source>
        <dbReference type="SAM" id="Phobius"/>
    </source>
</evidence>
<dbReference type="EMBL" id="ABEU02000002">
    <property type="status" value="NOT_ANNOTATED_CDS"/>
    <property type="molecule type" value="Genomic_DNA"/>
</dbReference>
<gene>
    <name evidence="4" type="primary">LOC112293941</name>
</gene>
<reference evidence="4" key="3">
    <citation type="submission" date="2020-12" db="UniProtKB">
        <authorList>
            <consortium name="EnsemblPlants"/>
        </authorList>
    </citation>
    <scope>IDENTIFICATION</scope>
</reference>
<name>A0A7I4D7P3_PHYPA</name>
<organism evidence="4 5">
    <name type="scientific">Physcomitrium patens</name>
    <name type="common">Spreading-leaved earth moss</name>
    <name type="synonym">Physcomitrella patens</name>
    <dbReference type="NCBI Taxonomy" id="3218"/>
    <lineage>
        <taxon>Eukaryota</taxon>
        <taxon>Viridiplantae</taxon>
        <taxon>Streptophyta</taxon>
        <taxon>Embryophyta</taxon>
        <taxon>Bryophyta</taxon>
        <taxon>Bryophytina</taxon>
        <taxon>Bryopsida</taxon>
        <taxon>Funariidae</taxon>
        <taxon>Funariales</taxon>
        <taxon>Funariaceae</taxon>
        <taxon>Physcomitrium</taxon>
    </lineage>
</organism>
<feature type="compositionally biased region" description="Basic and acidic residues" evidence="2">
    <location>
        <begin position="171"/>
        <end position="236"/>
    </location>
</feature>
<keyword evidence="3" id="KW-0472">Membrane</keyword>
<evidence type="ECO:0000313" key="5">
    <source>
        <dbReference type="Proteomes" id="UP000006727"/>
    </source>
</evidence>
<dbReference type="Proteomes" id="UP000006727">
    <property type="component" value="Chromosome 2"/>
</dbReference>
<accession>A0A7I4D7P3</accession>
<proteinExistence type="predicted"/>
<feature type="compositionally biased region" description="Basic and acidic residues" evidence="2">
    <location>
        <begin position="125"/>
        <end position="142"/>
    </location>
</feature>
<keyword evidence="1" id="KW-0175">Coiled coil</keyword>
<feature type="compositionally biased region" description="Basic and acidic residues" evidence="2">
    <location>
        <begin position="91"/>
        <end position="113"/>
    </location>
</feature>